<dbReference type="InterPro" id="IPR011006">
    <property type="entry name" value="CheY-like_superfamily"/>
</dbReference>
<dbReference type="EMBL" id="AP012204">
    <property type="protein sequence ID" value="BAK33088.1"/>
    <property type="molecule type" value="Genomic_DNA"/>
</dbReference>
<feature type="domain" description="Response regulatory" evidence="2">
    <location>
        <begin position="7"/>
        <end position="122"/>
    </location>
</feature>
<evidence type="ECO:0000313" key="4">
    <source>
        <dbReference type="Proteomes" id="UP000007947"/>
    </source>
</evidence>
<dbReference type="STRING" id="1032480.MLP_00740"/>
<dbReference type="Proteomes" id="UP000007947">
    <property type="component" value="Chromosome"/>
</dbReference>
<accession>F5XGI1</accession>
<dbReference type="OrthoDB" id="7352332at2"/>
<dbReference type="InterPro" id="IPR001789">
    <property type="entry name" value="Sig_transdc_resp-reg_receiver"/>
</dbReference>
<dbReference type="GO" id="GO:0000160">
    <property type="term" value="P:phosphorelay signal transduction system"/>
    <property type="evidence" value="ECO:0007669"/>
    <property type="project" value="InterPro"/>
</dbReference>
<dbReference type="Gene3D" id="3.40.50.2300">
    <property type="match status" value="1"/>
</dbReference>
<dbReference type="AlphaFoldDB" id="F5XGI1"/>
<evidence type="ECO:0000259" key="2">
    <source>
        <dbReference type="PROSITE" id="PS50110"/>
    </source>
</evidence>
<dbReference type="InterPro" id="IPR058245">
    <property type="entry name" value="NreC/VraR/RcsB-like_REC"/>
</dbReference>
<dbReference type="PANTHER" id="PTHR42872">
    <property type="entry name" value="PROTEIN-GLUTAMATE METHYLESTERASE/PROTEIN-GLUTAMINE GLUTAMINASE"/>
    <property type="match status" value="1"/>
</dbReference>
<dbReference type="SUPFAM" id="SSF52172">
    <property type="entry name" value="CheY-like"/>
    <property type="match status" value="1"/>
</dbReference>
<organism evidence="3 4">
    <name type="scientific">Microlunatus phosphovorus (strain ATCC 700054 / DSM 10555 / JCM 9379 / NBRC 101784 / NCIMB 13414 / VKM Ac-1990 / NM-1)</name>
    <dbReference type="NCBI Taxonomy" id="1032480"/>
    <lineage>
        <taxon>Bacteria</taxon>
        <taxon>Bacillati</taxon>
        <taxon>Actinomycetota</taxon>
        <taxon>Actinomycetes</taxon>
        <taxon>Propionibacteriales</taxon>
        <taxon>Propionibacteriaceae</taxon>
        <taxon>Microlunatus</taxon>
    </lineage>
</organism>
<dbReference type="SMART" id="SM00448">
    <property type="entry name" value="REC"/>
    <property type="match status" value="1"/>
</dbReference>
<keyword evidence="4" id="KW-1185">Reference proteome</keyword>
<dbReference type="HOGENOM" id="CLU_000445_69_15_11"/>
<dbReference type="KEGG" id="mph:MLP_00740"/>
<keyword evidence="1" id="KW-0597">Phosphoprotein</keyword>
<dbReference type="PANTHER" id="PTHR42872:SF3">
    <property type="entry name" value="PROTEIN-GLUTAMATE METHYLESTERASE_PROTEIN-GLUTAMINE GLUTAMINASE 1"/>
    <property type="match status" value="1"/>
</dbReference>
<dbReference type="PROSITE" id="PS50110">
    <property type="entry name" value="RESPONSE_REGULATORY"/>
    <property type="match status" value="1"/>
</dbReference>
<dbReference type="Pfam" id="PF00072">
    <property type="entry name" value="Response_reg"/>
    <property type="match status" value="1"/>
</dbReference>
<reference evidence="3 4" key="1">
    <citation type="submission" date="2011-05" db="EMBL/GenBank/DDBJ databases">
        <title>Whole genome sequence of Microlunatus phosphovorus NM-1.</title>
        <authorList>
            <person name="Hosoyama A."/>
            <person name="Sasaki K."/>
            <person name="Harada T."/>
            <person name="Igarashi R."/>
            <person name="Kawakoshi A."/>
            <person name="Sasagawa M."/>
            <person name="Fukada J."/>
            <person name="Nakamura S."/>
            <person name="Katano Y."/>
            <person name="Hanada S."/>
            <person name="Kamagata Y."/>
            <person name="Nakamura N."/>
            <person name="Yamazaki S."/>
            <person name="Fujita N."/>
        </authorList>
    </citation>
    <scope>NUCLEOTIDE SEQUENCE [LARGE SCALE GENOMIC DNA]</scope>
    <source>
        <strain evidence="4">ATCC 700054 / DSM 10555 / JCM 9379 / NBRC 101784 / NCIMB 13414 / VKM Ac-1990 / NM-1</strain>
    </source>
</reference>
<name>F5XGI1_MICPN</name>
<dbReference type="eggNOG" id="COG2197">
    <property type="taxonomic scope" value="Bacteria"/>
</dbReference>
<sequence length="122" mass="12901">MVFVRRTVLIVDDHAGFRVAARALLESDGRLDVVGEADNGADAIRATTRLHPDIVLLDIVLPDLDGFAVCESIMSDGSNPPAVVLISSRGPSSYRTRLSASPACGFLPKDELSAATLLALAR</sequence>
<dbReference type="RefSeq" id="WP_013860977.1">
    <property type="nucleotide sequence ID" value="NC_015635.1"/>
</dbReference>
<dbReference type="CDD" id="cd17535">
    <property type="entry name" value="REC_NarL-like"/>
    <property type="match status" value="1"/>
</dbReference>
<feature type="modified residue" description="4-aspartylphosphate" evidence="1">
    <location>
        <position position="58"/>
    </location>
</feature>
<proteinExistence type="predicted"/>
<gene>
    <name evidence="3" type="ordered locus">MLP_00740</name>
</gene>
<protein>
    <recommendedName>
        <fullName evidence="2">Response regulatory domain-containing protein</fullName>
    </recommendedName>
</protein>
<evidence type="ECO:0000256" key="1">
    <source>
        <dbReference type="PROSITE-ProRule" id="PRU00169"/>
    </source>
</evidence>
<evidence type="ECO:0000313" key="3">
    <source>
        <dbReference type="EMBL" id="BAK33088.1"/>
    </source>
</evidence>